<evidence type="ECO:0000313" key="2">
    <source>
        <dbReference type="EMBL" id="MEC3874228.1"/>
    </source>
</evidence>
<gene>
    <name evidence="2" type="ORF">SOP96_00690</name>
</gene>
<dbReference type="InterPro" id="IPR043472">
    <property type="entry name" value="Macro_dom-like"/>
</dbReference>
<name>A0ABU6HMM2_9FLAO</name>
<keyword evidence="3" id="KW-1185">Reference proteome</keyword>
<dbReference type="Gene3D" id="3.40.220.10">
    <property type="entry name" value="Leucine Aminopeptidase, subunit E, domain 1"/>
    <property type="match status" value="1"/>
</dbReference>
<dbReference type="RefSeq" id="WP_326319322.1">
    <property type="nucleotide sequence ID" value="NZ_JAYLAA010000001.1"/>
</dbReference>
<feature type="domain" description="Macro" evidence="1">
    <location>
        <begin position="1"/>
        <end position="169"/>
    </location>
</feature>
<dbReference type="InterPro" id="IPR002589">
    <property type="entry name" value="Macro_dom"/>
</dbReference>
<dbReference type="PANTHER" id="PTHR11106:SF27">
    <property type="entry name" value="MACRO DOMAIN-CONTAINING PROTEIN"/>
    <property type="match status" value="1"/>
</dbReference>
<accession>A0ABU6HMM2</accession>
<evidence type="ECO:0000313" key="3">
    <source>
        <dbReference type="Proteomes" id="UP001348397"/>
    </source>
</evidence>
<organism evidence="2 3">
    <name type="scientific">Chryseobacterium salviniae</name>
    <dbReference type="NCBI Taxonomy" id="3101750"/>
    <lineage>
        <taxon>Bacteria</taxon>
        <taxon>Pseudomonadati</taxon>
        <taxon>Bacteroidota</taxon>
        <taxon>Flavobacteriia</taxon>
        <taxon>Flavobacteriales</taxon>
        <taxon>Weeksellaceae</taxon>
        <taxon>Chryseobacterium group</taxon>
        <taxon>Chryseobacterium</taxon>
    </lineage>
</organism>
<dbReference type="SMART" id="SM00506">
    <property type="entry name" value="A1pp"/>
    <property type="match status" value="1"/>
</dbReference>
<dbReference type="PROSITE" id="PS51154">
    <property type="entry name" value="MACRO"/>
    <property type="match status" value="1"/>
</dbReference>
<dbReference type="EC" id="3.1.1.106" evidence="2"/>
<reference evidence="2 3" key="1">
    <citation type="submission" date="2024-01" db="EMBL/GenBank/DDBJ databases">
        <title>Chryseobacterium sp. T9W2-O.</title>
        <authorList>
            <person name="Maltman C."/>
        </authorList>
    </citation>
    <scope>NUCLEOTIDE SEQUENCE [LARGE SCALE GENOMIC DNA]</scope>
    <source>
        <strain evidence="2 3">T9W2-O</strain>
    </source>
</reference>
<comment type="caution">
    <text evidence="2">The sequence shown here is derived from an EMBL/GenBank/DDBJ whole genome shotgun (WGS) entry which is preliminary data.</text>
</comment>
<sequence length="169" mass="18479">MKIELIKGDITKIEADAIVNAANSSLLGGGGVDGAIHRAGGKQILEECRAIRNRQGKCKTGEAVVTTGGNLPAQYVIHTVGPVWNGDEEKCSKLLAKCYKNSLELAENLGIKTIAFPNISTGVYRFPKELAGKIAIEEVKNFKSEILKKVIFICFDDENEEIYRNLLEK</sequence>
<dbReference type="CDD" id="cd02908">
    <property type="entry name" value="Macro_OAADPr_deacetylase"/>
    <property type="match status" value="1"/>
</dbReference>
<protein>
    <submittedName>
        <fullName evidence="2">O-acetyl-ADP-ribose deacetylase</fullName>
        <ecNumber evidence="2">3.1.1.106</ecNumber>
    </submittedName>
</protein>
<dbReference type="GO" id="GO:0061463">
    <property type="term" value="F:O-acetyl-ADP-ribose deacetylase activity"/>
    <property type="evidence" value="ECO:0007669"/>
    <property type="project" value="UniProtKB-EC"/>
</dbReference>
<dbReference type="PANTHER" id="PTHR11106">
    <property type="entry name" value="GANGLIOSIDE INDUCED DIFFERENTIATION ASSOCIATED PROTEIN 2-RELATED"/>
    <property type="match status" value="1"/>
</dbReference>
<dbReference type="Proteomes" id="UP001348397">
    <property type="component" value="Unassembled WGS sequence"/>
</dbReference>
<dbReference type="NCBIfam" id="NF001664">
    <property type="entry name" value="PRK00431.1-6"/>
    <property type="match status" value="1"/>
</dbReference>
<proteinExistence type="predicted"/>
<evidence type="ECO:0000259" key="1">
    <source>
        <dbReference type="PROSITE" id="PS51154"/>
    </source>
</evidence>
<dbReference type="EMBL" id="JAYLAA010000001">
    <property type="protein sequence ID" value="MEC3874228.1"/>
    <property type="molecule type" value="Genomic_DNA"/>
</dbReference>
<keyword evidence="2" id="KW-0378">Hydrolase</keyword>
<dbReference type="Pfam" id="PF01661">
    <property type="entry name" value="Macro"/>
    <property type="match status" value="1"/>
</dbReference>
<dbReference type="SUPFAM" id="SSF52949">
    <property type="entry name" value="Macro domain-like"/>
    <property type="match status" value="1"/>
</dbReference>